<keyword evidence="2 4" id="KW-0378">Hydrolase</keyword>
<keyword evidence="1 4" id="KW-0028">Amino-acid biosynthesis</keyword>
<dbReference type="NCBIfam" id="TIGR01509">
    <property type="entry name" value="HAD-SF-IA-v3"/>
    <property type="match status" value="1"/>
</dbReference>
<dbReference type="NCBIfam" id="TIGR01549">
    <property type="entry name" value="HAD-SF-IA-v1"/>
    <property type="match status" value="1"/>
</dbReference>
<dbReference type="AlphaFoldDB" id="A0A366GT20"/>
<dbReference type="SFLD" id="SFLDF00044">
    <property type="entry name" value="enolase-phosphatase"/>
    <property type="match status" value="1"/>
</dbReference>
<dbReference type="PANTHER" id="PTHR20371:SF1">
    <property type="entry name" value="ENOLASE-PHOSPHATASE E1"/>
    <property type="match status" value="1"/>
</dbReference>
<keyword evidence="4" id="KW-0479">Metal-binding</keyword>
<evidence type="ECO:0000256" key="2">
    <source>
        <dbReference type="ARBA" id="ARBA00022801"/>
    </source>
</evidence>
<dbReference type="STRING" id="379482.SAMN04487961_2200"/>
<dbReference type="RefSeq" id="WP_113862179.1">
    <property type="nucleotide sequence ID" value="NZ_QNRO01000006.1"/>
</dbReference>
<dbReference type="InterPro" id="IPR006439">
    <property type="entry name" value="HAD-SF_hydro_IA"/>
</dbReference>
<organism evidence="5 6">
    <name type="scientific">Marinobacter pelagius</name>
    <dbReference type="NCBI Taxonomy" id="379482"/>
    <lineage>
        <taxon>Bacteria</taxon>
        <taxon>Pseudomonadati</taxon>
        <taxon>Pseudomonadota</taxon>
        <taxon>Gammaproteobacteria</taxon>
        <taxon>Pseudomonadales</taxon>
        <taxon>Marinobacteraceae</taxon>
        <taxon>Marinobacter</taxon>
    </lineage>
</organism>
<evidence type="ECO:0000313" key="6">
    <source>
        <dbReference type="Proteomes" id="UP000252995"/>
    </source>
</evidence>
<reference evidence="5 6" key="1">
    <citation type="submission" date="2018-06" db="EMBL/GenBank/DDBJ databases">
        <title>Freshwater and sediment microbial communities from various areas in North America, analyzing microbe dynamics in response to fracking.</title>
        <authorList>
            <person name="Lamendella R."/>
        </authorList>
    </citation>
    <scope>NUCLEOTIDE SEQUENCE [LARGE SCALE GENOMIC DNA]</scope>
    <source>
        <strain evidence="5 6">114J</strain>
    </source>
</reference>
<dbReference type="EC" id="3.1.3.77" evidence="4"/>
<dbReference type="PRINTS" id="PR00413">
    <property type="entry name" value="HADHALOGNASE"/>
</dbReference>
<comment type="cofactor">
    <cofactor evidence="4">
        <name>Mg(2+)</name>
        <dbReference type="ChEBI" id="CHEBI:18420"/>
    </cofactor>
    <text evidence="4">Binds 1 Mg(2+) ion per subunit.</text>
</comment>
<dbReference type="GO" id="GO:0043715">
    <property type="term" value="F:2,3-diketo-5-methylthiopentyl-1-phosphate enolase activity"/>
    <property type="evidence" value="ECO:0007669"/>
    <property type="project" value="UniProtKB-UniRule"/>
</dbReference>
<dbReference type="SFLD" id="SFLDS00003">
    <property type="entry name" value="Haloacid_Dehalogenase"/>
    <property type="match status" value="1"/>
</dbReference>
<dbReference type="Gene3D" id="3.40.50.1000">
    <property type="entry name" value="HAD superfamily/HAD-like"/>
    <property type="match status" value="1"/>
</dbReference>
<dbReference type="HAMAP" id="MF_01681">
    <property type="entry name" value="Salvage_MtnC"/>
    <property type="match status" value="1"/>
</dbReference>
<dbReference type="InterPro" id="IPR023214">
    <property type="entry name" value="HAD_sf"/>
</dbReference>
<protein>
    <recommendedName>
        <fullName evidence="4">Enolase-phosphatase E1</fullName>
        <ecNumber evidence="4">3.1.3.77</ecNumber>
    </recommendedName>
    <alternativeName>
        <fullName evidence="4">2,3-diketo-5-methylthio-1-phosphopentane phosphatase</fullName>
    </alternativeName>
</protein>
<sequence>MIRVILTDIEGTTSSISFVHDVLFPFAAEHLPGFVTEHRGDPAVAEQLDAVAAASGVDRQDVEGLVEVLQQWIREDRKETSLKALQGMVWEQGYQQGELKGHIYPDAADYLQRWHDRGLRLFVYSSGSVKAQKLIFGFTTEGDFTPFFSGYFDTRIGGKKEADSYRNILKELGVEPETVLFLSDVEAELEAAEAAGMKTAWLVREGELPDTGRFVARDFSEVETLLRKR</sequence>
<dbReference type="EMBL" id="QNRO01000006">
    <property type="protein sequence ID" value="RBP30998.1"/>
    <property type="molecule type" value="Genomic_DNA"/>
</dbReference>
<keyword evidence="4" id="KW-0460">Magnesium</keyword>
<dbReference type="PANTHER" id="PTHR20371">
    <property type="entry name" value="ENOLASE-PHOSPHATASE E1"/>
    <property type="match status" value="1"/>
</dbReference>
<dbReference type="GO" id="GO:0019509">
    <property type="term" value="P:L-methionine salvage from methylthioadenosine"/>
    <property type="evidence" value="ECO:0007669"/>
    <property type="project" value="UniProtKB-UniRule"/>
</dbReference>
<dbReference type="InterPro" id="IPR023943">
    <property type="entry name" value="Enolase-ppase_E1"/>
</dbReference>
<evidence type="ECO:0000256" key="1">
    <source>
        <dbReference type="ARBA" id="ARBA00022605"/>
    </source>
</evidence>
<dbReference type="GO" id="GO:0043874">
    <property type="term" value="F:acireductone synthase activity"/>
    <property type="evidence" value="ECO:0007669"/>
    <property type="project" value="UniProtKB-EC"/>
</dbReference>
<dbReference type="SFLD" id="SFLDG01129">
    <property type="entry name" value="C1.5:_HAD__Beta-PGM__Phosphata"/>
    <property type="match status" value="1"/>
</dbReference>
<dbReference type="GO" id="GO:0000287">
    <property type="term" value="F:magnesium ion binding"/>
    <property type="evidence" value="ECO:0007669"/>
    <property type="project" value="UniProtKB-UniRule"/>
</dbReference>
<dbReference type="SUPFAM" id="SSF56784">
    <property type="entry name" value="HAD-like"/>
    <property type="match status" value="1"/>
</dbReference>
<evidence type="ECO:0000256" key="4">
    <source>
        <dbReference type="HAMAP-Rule" id="MF_01681"/>
    </source>
</evidence>
<comment type="pathway">
    <text evidence="4">Amino-acid biosynthesis; L-methionine biosynthesis via salvage pathway; L-methionine from S-methyl-5-thio-alpha-D-ribose 1-phosphate: step 3/6.</text>
</comment>
<comment type="pathway">
    <text evidence="4">Amino-acid biosynthesis; L-methionine biosynthesis via salvage pathway; L-methionine from S-methyl-5-thio-alpha-D-ribose 1-phosphate: step 4/6.</text>
</comment>
<dbReference type="SFLD" id="SFLDG01133">
    <property type="entry name" value="C1.5.4:_Enolase-phosphatase_Li"/>
    <property type="match status" value="1"/>
</dbReference>
<name>A0A366GT20_9GAMM</name>
<proteinExistence type="inferred from homology"/>
<dbReference type="CDD" id="cd01629">
    <property type="entry name" value="HAD_EP"/>
    <property type="match status" value="1"/>
</dbReference>
<comment type="catalytic activity">
    <reaction evidence="4">
        <text>5-methylsulfanyl-2,3-dioxopentyl phosphate + H2O = 1,2-dihydroxy-5-(methylsulfanyl)pent-1-en-3-one + phosphate</text>
        <dbReference type="Rhea" id="RHEA:21700"/>
        <dbReference type="ChEBI" id="CHEBI:15377"/>
        <dbReference type="ChEBI" id="CHEBI:43474"/>
        <dbReference type="ChEBI" id="CHEBI:49252"/>
        <dbReference type="ChEBI" id="CHEBI:58828"/>
        <dbReference type="EC" id="3.1.3.77"/>
    </reaction>
</comment>
<dbReference type="FunFam" id="3.40.50.1000:FF:000079">
    <property type="entry name" value="Enolase-phosphatase E1"/>
    <property type="match status" value="1"/>
</dbReference>
<dbReference type="Pfam" id="PF00702">
    <property type="entry name" value="Hydrolase"/>
    <property type="match status" value="1"/>
</dbReference>
<dbReference type="Gene3D" id="1.10.720.60">
    <property type="match status" value="1"/>
</dbReference>
<accession>A0A366GT20</accession>
<gene>
    <name evidence="4" type="primary">mtnC</name>
    <name evidence="5" type="ORF">DET50_10616</name>
</gene>
<dbReference type="Proteomes" id="UP000252995">
    <property type="component" value="Unassembled WGS sequence"/>
</dbReference>
<evidence type="ECO:0000256" key="3">
    <source>
        <dbReference type="ARBA" id="ARBA00023167"/>
    </source>
</evidence>
<dbReference type="GO" id="GO:0043716">
    <property type="term" value="F:2-hydroxy-3-keto-5-methylthiopentenyl-1-phosphate phosphatase activity"/>
    <property type="evidence" value="ECO:0007669"/>
    <property type="project" value="UniProtKB-UniRule"/>
</dbReference>
<comment type="function">
    <text evidence="4">Bifunctional enzyme that catalyzes the enolization of 2,3-diketo-5-methylthiopentyl-1-phosphate (DK-MTP-1-P) into the intermediate 2-hydroxy-3-keto-5-methylthiopentenyl-1-phosphate (HK-MTPenyl-1-P), which is then dephosphorylated to form the acireductone 1,2-dihydroxy-3-keto-5-methylthiopentene (DHK-MTPene).</text>
</comment>
<dbReference type="NCBIfam" id="TIGR01691">
    <property type="entry name" value="enolase-ppase"/>
    <property type="match status" value="1"/>
</dbReference>
<comment type="subunit">
    <text evidence="4">Monomer.</text>
</comment>
<dbReference type="OrthoDB" id="9797416at2"/>
<keyword evidence="3 4" id="KW-0486">Methionine biosynthesis</keyword>
<evidence type="ECO:0000313" key="5">
    <source>
        <dbReference type="EMBL" id="RBP30998.1"/>
    </source>
</evidence>
<comment type="caution">
    <text evidence="5">The sequence shown here is derived from an EMBL/GenBank/DDBJ whole genome shotgun (WGS) entry which is preliminary data.</text>
</comment>
<dbReference type="InterPro" id="IPR036412">
    <property type="entry name" value="HAD-like_sf"/>
</dbReference>
<comment type="similarity">
    <text evidence="4">Belongs to the HAD-like hydrolase superfamily. MasA/MtnC family.</text>
</comment>
<dbReference type="UniPathway" id="UPA00904">
    <property type="reaction ID" value="UER00876"/>
</dbReference>